<proteinExistence type="inferred from homology"/>
<protein>
    <submittedName>
        <fullName evidence="4">Acetyl-CoA synthetase-like protein</fullName>
    </submittedName>
</protein>
<keyword evidence="5" id="KW-1185">Reference proteome</keyword>
<dbReference type="OrthoDB" id="10253115at2759"/>
<name>A0A1Y1WC70_9FUNG</name>
<evidence type="ECO:0000256" key="2">
    <source>
        <dbReference type="ARBA" id="ARBA00022598"/>
    </source>
</evidence>
<evidence type="ECO:0000259" key="3">
    <source>
        <dbReference type="Pfam" id="PF00501"/>
    </source>
</evidence>
<accession>A0A1Y1WC70</accession>
<dbReference type="InterPro" id="IPR042099">
    <property type="entry name" value="ANL_N_sf"/>
</dbReference>
<comment type="caution">
    <text evidence="4">The sequence shown here is derived from an EMBL/GenBank/DDBJ whole genome shotgun (WGS) entry which is preliminary data.</text>
</comment>
<dbReference type="STRING" id="61395.A0A1Y1WC70"/>
<gene>
    <name evidence="4" type="ORF">DL89DRAFT_256197</name>
</gene>
<dbReference type="AlphaFoldDB" id="A0A1Y1WC70"/>
<dbReference type="Pfam" id="PF00501">
    <property type="entry name" value="AMP-binding"/>
    <property type="match status" value="1"/>
</dbReference>
<keyword evidence="2" id="KW-0436">Ligase</keyword>
<dbReference type="InterPro" id="IPR045851">
    <property type="entry name" value="AMP-bd_C_sf"/>
</dbReference>
<dbReference type="InterPro" id="IPR000873">
    <property type="entry name" value="AMP-dep_synth/lig_dom"/>
</dbReference>
<dbReference type="GO" id="GO:0016405">
    <property type="term" value="F:CoA-ligase activity"/>
    <property type="evidence" value="ECO:0007669"/>
    <property type="project" value="TreeGrafter"/>
</dbReference>
<sequence length="483" mass="51399">MYIVSPLKPHAVPMGDIPTHMFTRAAHRQHTEKVLIDAETGQGFTINDIIQTSQQLAQGLAHMGLANTVIAAYGRDPRNVFVYYAALLSGNAFQLVSCREQLEISQAKLVFVEGRHMSDLGTAAEIIAFDRGSHAFRTLSDLLASGIGIKPRAMAPEAAEKALAILAGGQRPVMLSHYGVLAAPAGSGQGVVVAGMPGIGNIAHLPLLAGCTVVQLRECSALACLAAIAAHNANVLLATNELLLELRNARRRDGWLELSGRAFPTDCLQTVFVWQMHAPGSFKQQMQELLRARVVELYGFVETGLIAGLISESPPLRDSVGVLCANVTARIVCDGRDLKPGEYGEIWVKTPRLMMGYLGGSAGLVDGFFCTGDFGTVTEDGVVVVMGRVDDVVRMEERHVPPVEIERAVRQCAGVADCAVVRAAGPGHDVPFVFAERSAPAAQISAVLAELAGAYPGICGRFVDMLPRTATGAVARTELVSML</sequence>
<dbReference type="EMBL" id="MCFD01000004">
    <property type="protein sequence ID" value="ORX71141.1"/>
    <property type="molecule type" value="Genomic_DNA"/>
</dbReference>
<dbReference type="GeneID" id="63802070"/>
<dbReference type="SUPFAM" id="SSF56801">
    <property type="entry name" value="Acetyl-CoA synthetase-like"/>
    <property type="match status" value="1"/>
</dbReference>
<organism evidence="4 5">
    <name type="scientific">Linderina pennispora</name>
    <dbReference type="NCBI Taxonomy" id="61395"/>
    <lineage>
        <taxon>Eukaryota</taxon>
        <taxon>Fungi</taxon>
        <taxon>Fungi incertae sedis</taxon>
        <taxon>Zoopagomycota</taxon>
        <taxon>Kickxellomycotina</taxon>
        <taxon>Kickxellomycetes</taxon>
        <taxon>Kickxellales</taxon>
        <taxon>Kickxellaceae</taxon>
        <taxon>Linderina</taxon>
    </lineage>
</organism>
<dbReference type="Gene3D" id="3.40.50.12780">
    <property type="entry name" value="N-terminal domain of ligase-like"/>
    <property type="match status" value="1"/>
</dbReference>
<evidence type="ECO:0000256" key="1">
    <source>
        <dbReference type="ARBA" id="ARBA00006432"/>
    </source>
</evidence>
<dbReference type="Gene3D" id="3.30.300.30">
    <property type="match status" value="1"/>
</dbReference>
<dbReference type="RefSeq" id="XP_040744656.1">
    <property type="nucleotide sequence ID" value="XM_040885422.1"/>
</dbReference>
<reference evidence="4 5" key="1">
    <citation type="submission" date="2016-07" db="EMBL/GenBank/DDBJ databases">
        <title>Pervasive Adenine N6-methylation of Active Genes in Fungi.</title>
        <authorList>
            <consortium name="DOE Joint Genome Institute"/>
            <person name="Mondo S.J."/>
            <person name="Dannebaum R.O."/>
            <person name="Kuo R.C."/>
            <person name="Labutti K."/>
            <person name="Haridas S."/>
            <person name="Kuo A."/>
            <person name="Salamov A."/>
            <person name="Ahrendt S.R."/>
            <person name="Lipzen A."/>
            <person name="Sullivan W."/>
            <person name="Andreopoulos W.B."/>
            <person name="Clum A."/>
            <person name="Lindquist E."/>
            <person name="Daum C."/>
            <person name="Ramamoorthy G.K."/>
            <person name="Gryganskyi A."/>
            <person name="Culley D."/>
            <person name="Magnuson J.K."/>
            <person name="James T.Y."/>
            <person name="O'Malley M.A."/>
            <person name="Stajich J.E."/>
            <person name="Spatafora J.W."/>
            <person name="Visel A."/>
            <person name="Grigoriev I.V."/>
        </authorList>
    </citation>
    <scope>NUCLEOTIDE SEQUENCE [LARGE SCALE GENOMIC DNA]</scope>
    <source>
        <strain evidence="4 5">ATCC 12442</strain>
    </source>
</reference>
<evidence type="ECO:0000313" key="4">
    <source>
        <dbReference type="EMBL" id="ORX71141.1"/>
    </source>
</evidence>
<dbReference type="PANTHER" id="PTHR24096">
    <property type="entry name" value="LONG-CHAIN-FATTY-ACID--COA LIGASE"/>
    <property type="match status" value="1"/>
</dbReference>
<dbReference type="Proteomes" id="UP000193922">
    <property type="component" value="Unassembled WGS sequence"/>
</dbReference>
<comment type="similarity">
    <text evidence="1">Belongs to the ATP-dependent AMP-binding enzyme family.</text>
</comment>
<feature type="domain" description="AMP-dependent synthetase/ligase" evidence="3">
    <location>
        <begin position="22"/>
        <end position="358"/>
    </location>
</feature>
<evidence type="ECO:0000313" key="5">
    <source>
        <dbReference type="Proteomes" id="UP000193922"/>
    </source>
</evidence>
<dbReference type="PANTHER" id="PTHR24096:SF149">
    <property type="entry name" value="AMP-BINDING DOMAIN-CONTAINING PROTEIN-RELATED"/>
    <property type="match status" value="1"/>
</dbReference>